<name>A0A4S8M6L1_DENBC</name>
<feature type="compositionally biased region" description="Basic and acidic residues" evidence="1">
    <location>
        <begin position="95"/>
        <end position="105"/>
    </location>
</feature>
<proteinExistence type="predicted"/>
<dbReference type="AlphaFoldDB" id="A0A4S8M6L1"/>
<evidence type="ECO:0000313" key="2">
    <source>
        <dbReference type="EMBL" id="THU97750.1"/>
    </source>
</evidence>
<accession>A0A4S8M6L1</accession>
<evidence type="ECO:0000313" key="3">
    <source>
        <dbReference type="Proteomes" id="UP000297245"/>
    </source>
</evidence>
<protein>
    <submittedName>
        <fullName evidence="2">Uncharacterized protein</fullName>
    </submittedName>
</protein>
<dbReference type="Proteomes" id="UP000297245">
    <property type="component" value="Unassembled WGS sequence"/>
</dbReference>
<evidence type="ECO:0000256" key="1">
    <source>
        <dbReference type="SAM" id="MobiDB-lite"/>
    </source>
</evidence>
<organism evidence="2 3">
    <name type="scientific">Dendrothele bispora (strain CBS 962.96)</name>
    <dbReference type="NCBI Taxonomy" id="1314807"/>
    <lineage>
        <taxon>Eukaryota</taxon>
        <taxon>Fungi</taxon>
        <taxon>Dikarya</taxon>
        <taxon>Basidiomycota</taxon>
        <taxon>Agaricomycotina</taxon>
        <taxon>Agaricomycetes</taxon>
        <taxon>Agaricomycetidae</taxon>
        <taxon>Agaricales</taxon>
        <taxon>Agaricales incertae sedis</taxon>
        <taxon>Dendrothele</taxon>
    </lineage>
</organism>
<reference evidence="2 3" key="1">
    <citation type="journal article" date="2019" name="Nat. Ecol. Evol.">
        <title>Megaphylogeny resolves global patterns of mushroom evolution.</title>
        <authorList>
            <person name="Varga T."/>
            <person name="Krizsan K."/>
            <person name="Foldi C."/>
            <person name="Dima B."/>
            <person name="Sanchez-Garcia M."/>
            <person name="Sanchez-Ramirez S."/>
            <person name="Szollosi G.J."/>
            <person name="Szarkandi J.G."/>
            <person name="Papp V."/>
            <person name="Albert L."/>
            <person name="Andreopoulos W."/>
            <person name="Angelini C."/>
            <person name="Antonin V."/>
            <person name="Barry K.W."/>
            <person name="Bougher N.L."/>
            <person name="Buchanan P."/>
            <person name="Buyck B."/>
            <person name="Bense V."/>
            <person name="Catcheside P."/>
            <person name="Chovatia M."/>
            <person name="Cooper J."/>
            <person name="Damon W."/>
            <person name="Desjardin D."/>
            <person name="Finy P."/>
            <person name="Geml J."/>
            <person name="Haridas S."/>
            <person name="Hughes K."/>
            <person name="Justo A."/>
            <person name="Karasinski D."/>
            <person name="Kautmanova I."/>
            <person name="Kiss B."/>
            <person name="Kocsube S."/>
            <person name="Kotiranta H."/>
            <person name="LaButti K.M."/>
            <person name="Lechner B.E."/>
            <person name="Liimatainen K."/>
            <person name="Lipzen A."/>
            <person name="Lukacs Z."/>
            <person name="Mihaltcheva S."/>
            <person name="Morgado L.N."/>
            <person name="Niskanen T."/>
            <person name="Noordeloos M.E."/>
            <person name="Ohm R.A."/>
            <person name="Ortiz-Santana B."/>
            <person name="Ovrebo C."/>
            <person name="Racz N."/>
            <person name="Riley R."/>
            <person name="Savchenko A."/>
            <person name="Shiryaev A."/>
            <person name="Soop K."/>
            <person name="Spirin V."/>
            <person name="Szebenyi C."/>
            <person name="Tomsovsky M."/>
            <person name="Tulloss R.E."/>
            <person name="Uehling J."/>
            <person name="Grigoriev I.V."/>
            <person name="Vagvolgyi C."/>
            <person name="Papp T."/>
            <person name="Martin F.M."/>
            <person name="Miettinen O."/>
            <person name="Hibbett D.S."/>
            <person name="Nagy L.G."/>
        </authorList>
    </citation>
    <scope>NUCLEOTIDE SEQUENCE [LARGE SCALE GENOMIC DNA]</scope>
    <source>
        <strain evidence="2 3">CBS 962.96</strain>
    </source>
</reference>
<feature type="compositionally biased region" description="Low complexity" evidence="1">
    <location>
        <begin position="110"/>
        <end position="120"/>
    </location>
</feature>
<keyword evidence="3" id="KW-1185">Reference proteome</keyword>
<sequence length="238" mass="26542">MHWKRAVKTLDYIRPSVSIDASKEAGEYRRDRIKSTSQTPEEPKECVPVLRIIGLGVFQALMAFKIRGDTTSKALIIVKTRQVYTYKSQVKRRHGQEIRTSDKTHSNGRSSNSSMENLSSELDHQESTAVEVAETHAHKLSAAGLTFGIMSICTGSIAVRAYGNYNQSAFGRVDHGVREGDRGSNRIKSVFIQPLPTVRGFIHLPRPIVRAIEVFLKVKKPRDVHLNSTGFVKITAAL</sequence>
<feature type="region of interest" description="Disordered" evidence="1">
    <location>
        <begin position="89"/>
        <end position="128"/>
    </location>
</feature>
<dbReference type="EMBL" id="ML179149">
    <property type="protein sequence ID" value="THU97750.1"/>
    <property type="molecule type" value="Genomic_DNA"/>
</dbReference>
<gene>
    <name evidence="2" type="ORF">K435DRAFT_887458</name>
</gene>